<evidence type="ECO:0000313" key="3">
    <source>
        <dbReference type="Proteomes" id="UP001165586"/>
    </source>
</evidence>
<dbReference type="RefSeq" id="WP_259539229.1">
    <property type="nucleotide sequence ID" value="NZ_JANLCJ010000004.1"/>
</dbReference>
<organism evidence="2 3">
    <name type="scientific">Herbiconiux daphne</name>
    <dbReference type="NCBI Taxonomy" id="2970914"/>
    <lineage>
        <taxon>Bacteria</taxon>
        <taxon>Bacillati</taxon>
        <taxon>Actinomycetota</taxon>
        <taxon>Actinomycetes</taxon>
        <taxon>Micrococcales</taxon>
        <taxon>Microbacteriaceae</taxon>
        <taxon>Herbiconiux</taxon>
    </lineage>
</organism>
<dbReference type="PRINTS" id="PR00080">
    <property type="entry name" value="SDRFAMILY"/>
</dbReference>
<dbReference type="Gene3D" id="3.40.50.720">
    <property type="entry name" value="NAD(P)-binding Rossmann-like Domain"/>
    <property type="match status" value="1"/>
</dbReference>
<keyword evidence="3" id="KW-1185">Reference proteome</keyword>
<name>A0ABT2H337_9MICO</name>
<dbReference type="PANTHER" id="PTHR42760">
    <property type="entry name" value="SHORT-CHAIN DEHYDROGENASES/REDUCTASES FAMILY MEMBER"/>
    <property type="match status" value="1"/>
</dbReference>
<dbReference type="EMBL" id="JANLCJ010000004">
    <property type="protein sequence ID" value="MCS5734356.1"/>
    <property type="molecule type" value="Genomic_DNA"/>
</dbReference>
<comment type="caution">
    <text evidence="2">The sequence shown here is derived from an EMBL/GenBank/DDBJ whole genome shotgun (WGS) entry which is preliminary data.</text>
</comment>
<comment type="similarity">
    <text evidence="1">Belongs to the short-chain dehydrogenases/reductases (SDR) family.</text>
</comment>
<dbReference type="PROSITE" id="PS00061">
    <property type="entry name" value="ADH_SHORT"/>
    <property type="match status" value="1"/>
</dbReference>
<sequence>MAELTRYGRLTPMPVPELPVFAVHAGRSFVVTGASTGIGRATAELLAAEGARVVITELPHALPAAQEVADRLGGTAAGVHVVPMDLADPASIPEGVARSVGLLGRVDGWVNNAAIVRIRSAFDHTPADWQAQFDVNVFGTFEATRLIGEHLAGAGGGSVVNVASDSGKKGHPDMVAYNATKAAVINLTRSLAEEWAPLGISVNCVCPGGVDTPMLDQVADTFAGFTGGDRDDIFASMANEQLGRHVAPVEVARVISFLLSGAASAVRGQAINVDGGVLAS</sequence>
<protein>
    <submittedName>
        <fullName evidence="2">SDR family oxidoreductase</fullName>
    </submittedName>
</protein>
<dbReference type="PRINTS" id="PR00081">
    <property type="entry name" value="GDHRDH"/>
</dbReference>
<gene>
    <name evidence="2" type="ORF">N1032_11470</name>
</gene>
<reference evidence="2" key="1">
    <citation type="submission" date="2022-08" db="EMBL/GenBank/DDBJ databases">
        <authorList>
            <person name="Deng Y."/>
            <person name="Han X.-F."/>
            <person name="Zhang Y.-Q."/>
        </authorList>
    </citation>
    <scope>NUCLEOTIDE SEQUENCE</scope>
    <source>
        <strain evidence="2">CPCC 203386</strain>
    </source>
</reference>
<dbReference type="Pfam" id="PF13561">
    <property type="entry name" value="adh_short_C2"/>
    <property type="match status" value="1"/>
</dbReference>
<dbReference type="PANTHER" id="PTHR42760:SF106">
    <property type="entry name" value="PROTEIN FIXR"/>
    <property type="match status" value="1"/>
</dbReference>
<dbReference type="InterPro" id="IPR020904">
    <property type="entry name" value="Sc_DH/Rdtase_CS"/>
</dbReference>
<dbReference type="SUPFAM" id="SSF51735">
    <property type="entry name" value="NAD(P)-binding Rossmann-fold domains"/>
    <property type="match status" value="1"/>
</dbReference>
<dbReference type="InterPro" id="IPR036291">
    <property type="entry name" value="NAD(P)-bd_dom_sf"/>
</dbReference>
<proteinExistence type="inferred from homology"/>
<accession>A0ABT2H337</accession>
<dbReference type="Proteomes" id="UP001165586">
    <property type="component" value="Unassembled WGS sequence"/>
</dbReference>
<dbReference type="InterPro" id="IPR002347">
    <property type="entry name" value="SDR_fam"/>
</dbReference>
<dbReference type="CDD" id="cd05233">
    <property type="entry name" value="SDR_c"/>
    <property type="match status" value="1"/>
</dbReference>
<evidence type="ECO:0000256" key="1">
    <source>
        <dbReference type="ARBA" id="ARBA00006484"/>
    </source>
</evidence>
<evidence type="ECO:0000313" key="2">
    <source>
        <dbReference type="EMBL" id="MCS5734356.1"/>
    </source>
</evidence>